<accession>A0A9Q4PZJ1</accession>
<dbReference type="Gene3D" id="3.40.390.10">
    <property type="entry name" value="Collagenase (Catalytic Domain)"/>
    <property type="match status" value="1"/>
</dbReference>
<dbReference type="RefSeq" id="WP_277520410.1">
    <property type="nucleotide sequence ID" value="NZ_JAMQOT010000001.1"/>
</dbReference>
<sequence length="337" mass="36609">MTVFPHGNTPRTVVIPVGDPSPAACEEVAKALRETFEFPVPIRDSIGAPPRTDSNAHVGRGFLEYLRGETPDADLAVGVTDERIKMSRDQTALFGVAGEFDRVGVVSTARLLEGREPTALERERLAKEARSVVGTMLGLRTYLHTRREDRPCVVAPGETRRQLDSAPTTYCEDCRNALTDDATYPKPPAPGDWTVRTRAESDASGPEADGDRRTWVDYLLAPIGFAVIAVIEFVALSGPVVDRLPRPGTGSARDLPESAHEIYRAVTFWANAVLYLGSAFCWLFVTVSVHDRIFGPDLSDGVAIGLLLLSVALGVFTAWFVKGIVGGLRFVAAEEWS</sequence>
<dbReference type="Proteomes" id="UP001154061">
    <property type="component" value="Unassembled WGS sequence"/>
</dbReference>
<evidence type="ECO:0000313" key="4">
    <source>
        <dbReference type="Proteomes" id="UP001154061"/>
    </source>
</evidence>
<feature type="transmembrane region" description="Helical" evidence="2">
    <location>
        <begin position="218"/>
        <end position="241"/>
    </location>
</feature>
<reference evidence="3" key="1">
    <citation type="submission" date="2022-06" db="EMBL/GenBank/DDBJ databases">
        <title>Natrinema sp. a new haloarchaeum isolate from saline soil.</title>
        <authorList>
            <person name="Strakova D."/>
            <person name="Galisteo C."/>
            <person name="Sanchez-Porro C."/>
            <person name="Ventosa A."/>
        </authorList>
    </citation>
    <scope>NUCLEOTIDE SEQUENCE</scope>
    <source>
        <strain evidence="3">S1CR25-10</strain>
    </source>
</reference>
<comment type="caution">
    <text evidence="3">The sequence shown here is derived from an EMBL/GenBank/DDBJ whole genome shotgun (WGS) entry which is preliminary data.</text>
</comment>
<keyword evidence="4" id="KW-1185">Reference proteome</keyword>
<organism evidence="3 4">
    <name type="scientific">Natrinema salsiterrestre</name>
    <dbReference type="NCBI Taxonomy" id="2950540"/>
    <lineage>
        <taxon>Archaea</taxon>
        <taxon>Methanobacteriati</taxon>
        <taxon>Methanobacteriota</taxon>
        <taxon>Stenosarchaea group</taxon>
        <taxon>Halobacteria</taxon>
        <taxon>Halobacteriales</taxon>
        <taxon>Natrialbaceae</taxon>
        <taxon>Natrinema</taxon>
    </lineage>
</organism>
<protein>
    <submittedName>
        <fullName evidence="3">Peptidase zinc-dependent</fullName>
    </submittedName>
</protein>
<keyword evidence="2" id="KW-1133">Transmembrane helix</keyword>
<evidence type="ECO:0000256" key="2">
    <source>
        <dbReference type="SAM" id="Phobius"/>
    </source>
</evidence>
<name>A0A9Q4PZJ1_9EURY</name>
<keyword evidence="2" id="KW-0812">Transmembrane</keyword>
<dbReference type="InterPro" id="IPR024079">
    <property type="entry name" value="MetalloPept_cat_dom_sf"/>
</dbReference>
<keyword evidence="2" id="KW-0472">Membrane</keyword>
<feature type="region of interest" description="Disordered" evidence="1">
    <location>
        <begin position="182"/>
        <end position="209"/>
    </location>
</feature>
<evidence type="ECO:0000313" key="3">
    <source>
        <dbReference type="EMBL" id="MDF9744945.1"/>
    </source>
</evidence>
<dbReference type="AlphaFoldDB" id="A0A9Q4PZJ1"/>
<feature type="transmembrane region" description="Helical" evidence="2">
    <location>
        <begin position="262"/>
        <end position="289"/>
    </location>
</feature>
<feature type="transmembrane region" description="Helical" evidence="2">
    <location>
        <begin position="301"/>
        <end position="321"/>
    </location>
</feature>
<evidence type="ECO:0000256" key="1">
    <source>
        <dbReference type="SAM" id="MobiDB-lite"/>
    </source>
</evidence>
<proteinExistence type="predicted"/>
<dbReference type="EMBL" id="JAMQOT010000001">
    <property type="protein sequence ID" value="MDF9744945.1"/>
    <property type="molecule type" value="Genomic_DNA"/>
</dbReference>
<gene>
    <name evidence="3" type="ORF">NDI89_05020</name>
</gene>
<dbReference type="GO" id="GO:0008237">
    <property type="term" value="F:metallopeptidase activity"/>
    <property type="evidence" value="ECO:0007669"/>
    <property type="project" value="InterPro"/>
</dbReference>